<comment type="caution">
    <text evidence="2">The sequence shown here is derived from an EMBL/GenBank/DDBJ whole genome shotgun (WGS) entry which is preliminary data.</text>
</comment>
<proteinExistence type="predicted"/>
<feature type="non-terminal residue" evidence="2">
    <location>
        <position position="1"/>
    </location>
</feature>
<dbReference type="GO" id="GO:0016810">
    <property type="term" value="F:hydrolase activity, acting on carbon-nitrogen (but not peptide) bonds"/>
    <property type="evidence" value="ECO:0007669"/>
    <property type="project" value="InterPro"/>
</dbReference>
<reference evidence="2" key="1">
    <citation type="journal article" date="2014" name="Front. Microbiol.">
        <title>High frequency of phylogenetically diverse reductive dehalogenase-homologous genes in deep subseafloor sedimentary metagenomes.</title>
        <authorList>
            <person name="Kawai M."/>
            <person name="Futagami T."/>
            <person name="Toyoda A."/>
            <person name="Takaki Y."/>
            <person name="Nishi S."/>
            <person name="Hori S."/>
            <person name="Arai W."/>
            <person name="Tsubouchi T."/>
            <person name="Morono Y."/>
            <person name="Uchiyama I."/>
            <person name="Ito T."/>
            <person name="Fujiyama A."/>
            <person name="Inagaki F."/>
            <person name="Takami H."/>
        </authorList>
    </citation>
    <scope>NUCLEOTIDE SEQUENCE</scope>
    <source>
        <strain evidence="2">Expedition CK06-06</strain>
    </source>
</reference>
<evidence type="ECO:0000313" key="2">
    <source>
        <dbReference type="EMBL" id="GAH59511.1"/>
    </source>
</evidence>
<organism evidence="2">
    <name type="scientific">marine sediment metagenome</name>
    <dbReference type="NCBI Taxonomy" id="412755"/>
    <lineage>
        <taxon>unclassified sequences</taxon>
        <taxon>metagenomes</taxon>
        <taxon>ecological metagenomes</taxon>
    </lineage>
</organism>
<feature type="domain" description="Amidohydrolase 3" evidence="1">
    <location>
        <begin position="24"/>
        <end position="143"/>
    </location>
</feature>
<gene>
    <name evidence="2" type="ORF">S03H2_32920</name>
</gene>
<dbReference type="PANTHER" id="PTHR22642:SF2">
    <property type="entry name" value="PROTEIN LONG AFTER FAR-RED 3"/>
    <property type="match status" value="1"/>
</dbReference>
<sequence>GLVVLPFSTYVWEHGEKMKEYGKRISMMFACRSFLDYGIPVAGSTDNPCGPVEPLLGLQSMVTRKSKDGEILGAEQKISIEEAIKIYTLGSAYASFEENVKGSIEVGKLADFVVLSNDPTRVSPDSIRAIDVEKTIVGGKIVYERCN</sequence>
<dbReference type="Gene3D" id="3.20.20.140">
    <property type="entry name" value="Metal-dependent hydrolases"/>
    <property type="match status" value="1"/>
</dbReference>
<dbReference type="PANTHER" id="PTHR22642">
    <property type="entry name" value="IMIDAZOLONEPROPIONASE"/>
    <property type="match status" value="1"/>
</dbReference>
<evidence type="ECO:0000259" key="1">
    <source>
        <dbReference type="Pfam" id="PF07969"/>
    </source>
</evidence>
<dbReference type="InterPro" id="IPR032466">
    <property type="entry name" value="Metal_Hydrolase"/>
</dbReference>
<accession>X1GNQ8</accession>
<dbReference type="InterPro" id="IPR013108">
    <property type="entry name" value="Amidohydro_3"/>
</dbReference>
<dbReference type="Pfam" id="PF07969">
    <property type="entry name" value="Amidohydro_3"/>
    <property type="match status" value="1"/>
</dbReference>
<dbReference type="AlphaFoldDB" id="X1GNQ8"/>
<dbReference type="SUPFAM" id="SSF51338">
    <property type="entry name" value="Composite domain of metallo-dependent hydrolases"/>
    <property type="match status" value="1"/>
</dbReference>
<name>X1GNQ8_9ZZZZ</name>
<dbReference type="SUPFAM" id="SSF51556">
    <property type="entry name" value="Metallo-dependent hydrolases"/>
    <property type="match status" value="1"/>
</dbReference>
<dbReference type="EMBL" id="BARU01020018">
    <property type="protein sequence ID" value="GAH59511.1"/>
    <property type="molecule type" value="Genomic_DNA"/>
</dbReference>
<dbReference type="Gene3D" id="2.30.40.10">
    <property type="entry name" value="Urease, subunit C, domain 1"/>
    <property type="match status" value="1"/>
</dbReference>
<protein>
    <recommendedName>
        <fullName evidence="1">Amidohydrolase 3 domain-containing protein</fullName>
    </recommendedName>
</protein>
<dbReference type="InterPro" id="IPR011059">
    <property type="entry name" value="Metal-dep_hydrolase_composite"/>
</dbReference>